<evidence type="ECO:0000313" key="3">
    <source>
        <dbReference type="Proteomes" id="UP000824321"/>
    </source>
</evidence>
<dbReference type="SUPFAM" id="SSF51126">
    <property type="entry name" value="Pectin lyase-like"/>
    <property type="match status" value="1"/>
</dbReference>
<dbReference type="InterPro" id="IPR039448">
    <property type="entry name" value="Beta_helix"/>
</dbReference>
<dbReference type="InterPro" id="IPR012334">
    <property type="entry name" value="Pectin_lyas_fold"/>
</dbReference>
<keyword evidence="3" id="KW-1185">Reference proteome</keyword>
<sequence>MKLFLLAALVSVGIVLPVFGLGGLGEQAQEENGEVVAASSLKELETRLENARGPITIALAPGRYEALRLRGLSFAAGTTITSQSDENRAVLAGLVLDDVAGLAVTNLDIRPGDAGPVRGSRYALLVLNSKAVRIEKVSIVGTDGPADRRYVAGVMLRQSQDIHLLRSYIAGFRHGIAMLEVSDTVIELNELERLQTDAIRGGGVDRLRIAFNVMTDFSPAEKDHPDGIQLWSTNQPQPGRDIEIVGNLVARGKGGATQGIFIRDTHRQMPFEGIRIRGNLILGSRYNGITVAGAKDVSVENNRVVAESDRKSWIRLTRIEGYASRGNEAMQFIYKDVGGEEFAPQNRVIEPRDGAAPELIGAWLETQSGFGSDRGPVLARLLESGR</sequence>
<dbReference type="Proteomes" id="UP000824321">
    <property type="component" value="Chromosome"/>
</dbReference>
<dbReference type="Gene3D" id="2.160.20.10">
    <property type="entry name" value="Single-stranded right-handed beta-helix, Pectin lyase-like"/>
    <property type="match status" value="1"/>
</dbReference>
<gene>
    <name evidence="2" type="ORF">K3136_13595</name>
</gene>
<accession>A0ABX9A1Z3</accession>
<protein>
    <submittedName>
        <fullName evidence="2">Right-handed parallel beta-helix repeat-containing protein</fullName>
    </submittedName>
</protein>
<dbReference type="RefSeq" id="WP_221430824.1">
    <property type="nucleotide sequence ID" value="NZ_CP081294.1"/>
</dbReference>
<dbReference type="EMBL" id="CP081294">
    <property type="protein sequence ID" value="QZD95082.1"/>
    <property type="molecule type" value="Genomic_DNA"/>
</dbReference>
<dbReference type="SMART" id="SM00710">
    <property type="entry name" value="PbH1"/>
    <property type="match status" value="4"/>
</dbReference>
<evidence type="ECO:0000259" key="1">
    <source>
        <dbReference type="Pfam" id="PF13229"/>
    </source>
</evidence>
<organism evidence="2 3">
    <name type="scientific">Qipengyuania gelatinilytica</name>
    <dbReference type="NCBI Taxonomy" id="2867231"/>
    <lineage>
        <taxon>Bacteria</taxon>
        <taxon>Pseudomonadati</taxon>
        <taxon>Pseudomonadota</taxon>
        <taxon>Alphaproteobacteria</taxon>
        <taxon>Sphingomonadales</taxon>
        <taxon>Erythrobacteraceae</taxon>
        <taxon>Qipengyuania</taxon>
    </lineage>
</organism>
<proteinExistence type="predicted"/>
<dbReference type="Pfam" id="PF13229">
    <property type="entry name" value="Beta_helix"/>
    <property type="match status" value="1"/>
</dbReference>
<feature type="domain" description="Right handed beta helix" evidence="1">
    <location>
        <begin position="120"/>
        <end position="304"/>
    </location>
</feature>
<dbReference type="InterPro" id="IPR006626">
    <property type="entry name" value="PbH1"/>
</dbReference>
<name>A0ABX9A1Z3_9SPHN</name>
<dbReference type="InterPro" id="IPR011050">
    <property type="entry name" value="Pectin_lyase_fold/virulence"/>
</dbReference>
<evidence type="ECO:0000313" key="2">
    <source>
        <dbReference type="EMBL" id="QZD95082.1"/>
    </source>
</evidence>
<reference evidence="2 3" key="1">
    <citation type="submission" date="2021-08" db="EMBL/GenBank/DDBJ databases">
        <title>Comparative Genomics Analysis of the Genus Qipengyuania Reveals Extensive Genetic Diversity and Metabolic Versatility, Including the Description of Fifteen Novel Species.</title>
        <authorList>
            <person name="Liu Y."/>
        </authorList>
    </citation>
    <scope>NUCLEOTIDE SEQUENCE [LARGE SCALE GENOMIC DNA]</scope>
    <source>
        <strain evidence="2 3">1NDH1</strain>
    </source>
</reference>